<feature type="transmembrane region" description="Helical" evidence="1">
    <location>
        <begin position="6"/>
        <end position="27"/>
    </location>
</feature>
<organism evidence="2">
    <name type="scientific">freshwater metagenome</name>
    <dbReference type="NCBI Taxonomy" id="449393"/>
    <lineage>
        <taxon>unclassified sequences</taxon>
        <taxon>metagenomes</taxon>
        <taxon>ecological metagenomes</taxon>
    </lineage>
</organism>
<dbReference type="AlphaFoldDB" id="A0A6J7RVD0"/>
<keyword evidence="1" id="KW-0472">Membrane</keyword>
<dbReference type="InterPro" id="IPR021315">
    <property type="entry name" value="Gap/Sap"/>
</dbReference>
<keyword evidence="1" id="KW-0812">Transmembrane</keyword>
<name>A0A6J7RVD0_9ZZZZ</name>
<protein>
    <submittedName>
        <fullName evidence="2">Unannotated protein</fullName>
    </submittedName>
</protein>
<feature type="transmembrane region" description="Helical" evidence="1">
    <location>
        <begin position="194"/>
        <end position="212"/>
    </location>
</feature>
<evidence type="ECO:0000313" key="2">
    <source>
        <dbReference type="EMBL" id="CAB5032769.1"/>
    </source>
</evidence>
<feature type="transmembrane region" description="Helical" evidence="1">
    <location>
        <begin position="152"/>
        <end position="173"/>
    </location>
</feature>
<sequence>MNHVSESLILALGAAVSPIPLTVSILLLSQPERGRPKALAFAAGQVLALTLFSVAFAVILRKTLGTTLPHTKHESPLDIVLGVILLLAAARKLLSKPKPKKPKPEKQRSLFAEFAFGAGLMAVNIETLALVMASVKELVSSKISVGAEALTLLAIVLIVTVSATLPPLITFVIPKKSDQALKWLNEQTTKHQRGIAGGFLIVFGVYLVYKGISG</sequence>
<feature type="transmembrane region" description="Helical" evidence="1">
    <location>
        <begin position="114"/>
        <end position="132"/>
    </location>
</feature>
<accession>A0A6J7RVD0</accession>
<keyword evidence="1" id="KW-1133">Transmembrane helix</keyword>
<evidence type="ECO:0000256" key="1">
    <source>
        <dbReference type="SAM" id="Phobius"/>
    </source>
</evidence>
<dbReference type="EMBL" id="CAFBPX010000070">
    <property type="protein sequence ID" value="CAB5032769.1"/>
    <property type="molecule type" value="Genomic_DNA"/>
</dbReference>
<reference evidence="2" key="1">
    <citation type="submission" date="2020-05" db="EMBL/GenBank/DDBJ databases">
        <authorList>
            <person name="Chiriac C."/>
            <person name="Salcher M."/>
            <person name="Ghai R."/>
            <person name="Kavagutti S V."/>
        </authorList>
    </citation>
    <scope>NUCLEOTIDE SEQUENCE</scope>
</reference>
<gene>
    <name evidence="2" type="ORF">UFOPK4175_00521</name>
</gene>
<dbReference type="Pfam" id="PF11139">
    <property type="entry name" value="SfLAP"/>
    <property type="match status" value="1"/>
</dbReference>
<feature type="transmembrane region" description="Helical" evidence="1">
    <location>
        <begin position="39"/>
        <end position="60"/>
    </location>
</feature>
<proteinExistence type="predicted"/>